<dbReference type="EMBL" id="CDMZ01001154">
    <property type="protein sequence ID" value="CEM28205.1"/>
    <property type="molecule type" value="Genomic_DNA"/>
</dbReference>
<dbReference type="InterPro" id="IPR015947">
    <property type="entry name" value="PUA-like_sf"/>
</dbReference>
<sequence>MAGGILQPRPAEDLDTFSTSPEDFAVSFLPSPGDAAPLPKLIVFDLDNTLWTPELYTLRSLPGYRDASGPGPMAGRDVWLLSGASQALFELVNCERWAETELAVASRTNKGRWAHKLMRSFSVPVREGKGIVSRLDPSQKEGGRVSLDSLAVQKEIFPTNKVRHLQNLREATGIEFRDMLFFDDADGGKYGNCVPVSGLGVMSVYCPKGLTQREWRRGVKSFVERRAEPGRENRMGVVLRPPKVKKDKQSAARVQIVKMFPEKGFGFVEIIGEADSAPSESRNVFFHVSALEEGSGDLSTLRVGETVVVSLEKGRDGRERCGLVRRSSTGISETQSIPSTGNGVQKALGQTVTLPCFSMNQPFASLLAHGCKTVETRNWPMFESVRPGTHMLLHVGHKTFPDGGKHRKILQSRGYSDKEVQRLTEFPAPGESPDSNQSVGKLNFTRGAVVAIVEVGETVLVESVEKRSEKEVVEAVIAFGEDMGKYATQIRRVAWLKEGGFRIRGQKGVFSVEIPKAKLPDDWIIGY</sequence>
<dbReference type="SUPFAM" id="SSF56784">
    <property type="entry name" value="HAD-like"/>
    <property type="match status" value="1"/>
</dbReference>
<dbReference type="PANTHER" id="PTHR17901:SF14">
    <property type="entry name" value="MAGNESIUM-DEPENDENT PHOSPHATASE 1"/>
    <property type="match status" value="1"/>
</dbReference>
<name>A0A0G4GFC1_9ALVE</name>
<dbReference type="SUPFAM" id="SSF50249">
    <property type="entry name" value="Nucleic acid-binding proteins"/>
    <property type="match status" value="1"/>
</dbReference>
<dbReference type="SFLD" id="SFLDS00003">
    <property type="entry name" value="Haloacid_Dehalogenase"/>
    <property type="match status" value="1"/>
</dbReference>
<dbReference type="VEuPathDB" id="CryptoDB:Cvel_21629"/>
<dbReference type="Pfam" id="PF12689">
    <property type="entry name" value="Acid_PPase"/>
    <property type="match status" value="1"/>
</dbReference>
<dbReference type="InterPro" id="IPR036412">
    <property type="entry name" value="HAD-like_sf"/>
</dbReference>
<accession>A0A0G4GFC1</accession>
<dbReference type="GO" id="GO:0003676">
    <property type="term" value="F:nucleic acid binding"/>
    <property type="evidence" value="ECO:0007669"/>
    <property type="project" value="InterPro"/>
</dbReference>
<reference evidence="2" key="1">
    <citation type="submission" date="2014-11" db="EMBL/GenBank/DDBJ databases">
        <authorList>
            <person name="Otto D Thomas"/>
            <person name="Naeem Raeece"/>
        </authorList>
    </citation>
    <scope>NUCLEOTIDE SEQUENCE</scope>
</reference>
<evidence type="ECO:0000259" key="1">
    <source>
        <dbReference type="PROSITE" id="PS51857"/>
    </source>
</evidence>
<gene>
    <name evidence="2" type="ORF">Cvel_21629</name>
</gene>
<dbReference type="InterPro" id="IPR002059">
    <property type="entry name" value="CSP_DNA-bd"/>
</dbReference>
<dbReference type="InterPro" id="IPR023214">
    <property type="entry name" value="HAD_sf"/>
</dbReference>
<dbReference type="PROSITE" id="PS51857">
    <property type="entry name" value="CSD_2"/>
    <property type="match status" value="1"/>
</dbReference>
<dbReference type="InterPro" id="IPR012340">
    <property type="entry name" value="NA-bd_OB-fold"/>
</dbReference>
<proteinExistence type="predicted"/>
<dbReference type="GO" id="GO:0003993">
    <property type="term" value="F:acid phosphatase activity"/>
    <property type="evidence" value="ECO:0007669"/>
    <property type="project" value="TreeGrafter"/>
</dbReference>
<evidence type="ECO:0000313" key="2">
    <source>
        <dbReference type="EMBL" id="CEM28205.1"/>
    </source>
</evidence>
<dbReference type="SUPFAM" id="SSF88697">
    <property type="entry name" value="PUA domain-like"/>
    <property type="match status" value="1"/>
</dbReference>
<dbReference type="Gene3D" id="2.40.50.140">
    <property type="entry name" value="Nucleic acid-binding proteins"/>
    <property type="match status" value="1"/>
</dbReference>
<dbReference type="InterPro" id="IPR010036">
    <property type="entry name" value="MDP_1_eu_arc"/>
</dbReference>
<organism evidence="2">
    <name type="scientific">Chromera velia CCMP2878</name>
    <dbReference type="NCBI Taxonomy" id="1169474"/>
    <lineage>
        <taxon>Eukaryota</taxon>
        <taxon>Sar</taxon>
        <taxon>Alveolata</taxon>
        <taxon>Colpodellida</taxon>
        <taxon>Chromeraceae</taxon>
        <taxon>Chromera</taxon>
    </lineage>
</organism>
<dbReference type="AlphaFoldDB" id="A0A0G4GFC1"/>
<dbReference type="PANTHER" id="PTHR17901">
    <property type="entry name" value="MAGNESIUM-DEPENDENT PHOSPHATASE 1 MDP1"/>
    <property type="match status" value="1"/>
</dbReference>
<dbReference type="SFLD" id="SFLDG01129">
    <property type="entry name" value="C1.5:_HAD__Beta-PGM__Phosphata"/>
    <property type="match status" value="1"/>
</dbReference>
<dbReference type="Gene3D" id="3.40.50.1000">
    <property type="entry name" value="HAD superfamily/HAD-like"/>
    <property type="match status" value="1"/>
</dbReference>
<dbReference type="SFLD" id="SFLDG01131">
    <property type="entry name" value="C1.5.2:_MDP_Like"/>
    <property type="match status" value="1"/>
</dbReference>
<feature type="domain" description="CSD" evidence="1">
    <location>
        <begin position="251"/>
        <end position="326"/>
    </location>
</feature>
<protein>
    <recommendedName>
        <fullName evidence="1">CSD domain-containing protein</fullName>
    </recommendedName>
</protein>